<feature type="compositionally biased region" description="Polar residues" evidence="1">
    <location>
        <begin position="227"/>
        <end position="236"/>
    </location>
</feature>
<keyword evidence="2" id="KW-1133">Transmembrane helix</keyword>
<evidence type="ECO:0000313" key="3">
    <source>
        <dbReference type="EMBL" id="RDY11228.1"/>
    </source>
</evidence>
<evidence type="ECO:0000313" key="4">
    <source>
        <dbReference type="Proteomes" id="UP000257109"/>
    </source>
</evidence>
<keyword evidence="2" id="KW-0472">Membrane</keyword>
<accession>A0A371I884</accession>
<keyword evidence="2" id="KW-0812">Transmembrane</keyword>
<dbReference type="AlphaFoldDB" id="A0A371I884"/>
<dbReference type="OrthoDB" id="784906at2759"/>
<proteinExistence type="predicted"/>
<protein>
    <submittedName>
        <fullName evidence="3">Uncharacterized protein</fullName>
    </submittedName>
</protein>
<feature type="non-terminal residue" evidence="3">
    <location>
        <position position="1"/>
    </location>
</feature>
<reference evidence="3" key="1">
    <citation type="submission" date="2018-05" db="EMBL/GenBank/DDBJ databases">
        <title>Draft genome of Mucuna pruriens seed.</title>
        <authorList>
            <person name="Nnadi N.E."/>
            <person name="Vos R."/>
            <person name="Hasami M.H."/>
            <person name="Devisetty U.K."/>
            <person name="Aguiy J.C."/>
        </authorList>
    </citation>
    <scope>NUCLEOTIDE SEQUENCE [LARGE SCALE GENOMIC DNA]</scope>
    <source>
        <strain evidence="3">JCA_2017</strain>
    </source>
</reference>
<gene>
    <name evidence="3" type="ORF">CR513_04143</name>
</gene>
<feature type="transmembrane region" description="Helical" evidence="2">
    <location>
        <begin position="164"/>
        <end position="183"/>
    </location>
</feature>
<name>A0A371I884_MUCPR</name>
<comment type="caution">
    <text evidence="3">The sequence shown here is derived from an EMBL/GenBank/DDBJ whole genome shotgun (WGS) entry which is preliminary data.</text>
</comment>
<sequence>MSVCGGAAVAGGNVRMNHRYIGDNRFCYRQEQEQEEEQGSTLSDNRPGSSFDCSVSSSGTTCDVSNLCRFLEHTTPHVPAQYFPVRSKRRWKTMEGELHAYFVLGDLWESFKESSAYGAGVPLVLDGSECVTQYYNVSLSAIQLYVHPSKPFPGLRSVFHCEIFYFYMSLCVFDNLLMSYQFGLFTVRFDMMMHFSFSFLLFLLGGVELDVLIMRPNQESDSESARETTSNSSSGSCHERGAKSVHGSWNQPNLSDASNNGLERVSLSKPSTGSSNDENESCNPPSQLIFEYFEQEIPYNRKPLADKARSLSFGSISDLAHQFPELKKYRSCDLSPASWVSLAWYVYPIHLVNDMDNGRNTYWSHTREPECLLPDLPFPINSFPKVSTITLLSEPGPNNDGFHLHSSRGRDLSTKLSLPIFGLAFHKLKASVWDPDGVPQVQKANSLLRAADDWIRLLQVNHPDYNYFMSHYPY</sequence>
<dbReference type="STRING" id="157652.A0A371I884"/>
<dbReference type="EMBL" id="QJKJ01000682">
    <property type="protein sequence ID" value="RDY11228.1"/>
    <property type="molecule type" value="Genomic_DNA"/>
</dbReference>
<dbReference type="InterPro" id="IPR008507">
    <property type="entry name" value="DUF789"/>
</dbReference>
<feature type="region of interest" description="Disordered" evidence="1">
    <location>
        <begin position="218"/>
        <end position="282"/>
    </location>
</feature>
<dbReference type="PANTHER" id="PTHR31343:SF8">
    <property type="entry name" value="OS07G0246600 PROTEIN"/>
    <property type="match status" value="1"/>
</dbReference>
<organism evidence="3 4">
    <name type="scientific">Mucuna pruriens</name>
    <name type="common">Velvet bean</name>
    <name type="synonym">Dolichos pruriens</name>
    <dbReference type="NCBI Taxonomy" id="157652"/>
    <lineage>
        <taxon>Eukaryota</taxon>
        <taxon>Viridiplantae</taxon>
        <taxon>Streptophyta</taxon>
        <taxon>Embryophyta</taxon>
        <taxon>Tracheophyta</taxon>
        <taxon>Spermatophyta</taxon>
        <taxon>Magnoliopsida</taxon>
        <taxon>eudicotyledons</taxon>
        <taxon>Gunneridae</taxon>
        <taxon>Pentapetalae</taxon>
        <taxon>rosids</taxon>
        <taxon>fabids</taxon>
        <taxon>Fabales</taxon>
        <taxon>Fabaceae</taxon>
        <taxon>Papilionoideae</taxon>
        <taxon>50 kb inversion clade</taxon>
        <taxon>NPAAA clade</taxon>
        <taxon>indigoferoid/millettioid clade</taxon>
        <taxon>Phaseoleae</taxon>
        <taxon>Mucuna</taxon>
    </lineage>
</organism>
<dbReference type="Proteomes" id="UP000257109">
    <property type="component" value="Unassembled WGS sequence"/>
</dbReference>
<evidence type="ECO:0000256" key="1">
    <source>
        <dbReference type="SAM" id="MobiDB-lite"/>
    </source>
</evidence>
<dbReference type="PANTHER" id="PTHR31343">
    <property type="entry name" value="T15D22.8"/>
    <property type="match status" value="1"/>
</dbReference>
<keyword evidence="4" id="KW-1185">Reference proteome</keyword>
<feature type="compositionally biased region" description="Polar residues" evidence="1">
    <location>
        <begin position="247"/>
        <end position="261"/>
    </location>
</feature>
<evidence type="ECO:0000256" key="2">
    <source>
        <dbReference type="SAM" id="Phobius"/>
    </source>
</evidence>
<feature type="compositionally biased region" description="Polar residues" evidence="1">
    <location>
        <begin position="268"/>
        <end position="282"/>
    </location>
</feature>
<dbReference type="Pfam" id="PF05623">
    <property type="entry name" value="DUF789"/>
    <property type="match status" value="1"/>
</dbReference>
<feature type="transmembrane region" description="Helical" evidence="2">
    <location>
        <begin position="195"/>
        <end position="214"/>
    </location>
</feature>